<evidence type="ECO:0000313" key="3">
    <source>
        <dbReference type="Proteomes" id="UP000075531"/>
    </source>
</evidence>
<keyword evidence="1" id="KW-0732">Signal</keyword>
<protein>
    <recommendedName>
        <fullName evidence="4">DUF4358 domain-containing protein</fullName>
    </recommendedName>
</protein>
<reference evidence="2 3" key="1">
    <citation type="submission" date="2016-02" db="EMBL/GenBank/DDBJ databases">
        <title>Genome sequence of Clostridium tepidiprofundi DSM 19306.</title>
        <authorList>
            <person name="Poehlein A."/>
            <person name="Daniel R."/>
        </authorList>
    </citation>
    <scope>NUCLEOTIDE SEQUENCE [LARGE SCALE GENOMIC DNA]</scope>
    <source>
        <strain evidence="2 3">DSM 19306</strain>
    </source>
</reference>
<feature type="chain" id="PRO_5038454695" description="DUF4358 domain-containing protein" evidence="1">
    <location>
        <begin position="19"/>
        <end position="176"/>
    </location>
</feature>
<feature type="signal peptide" evidence="1">
    <location>
        <begin position="1"/>
        <end position="18"/>
    </location>
</feature>
<sequence>MKKILSFIISVLTIFTIAGCGKQAVNVSVSNIITDIKGVMAEDMKKGGVDEERFKDGKLPGYIEVDLTSEDNKFPAPIKINKDDIEEGYVLASMINVRSDEIIVLKAKDESKVADLKAKLEEEKQKQIKIWEQYLPDQYEKVKNNIIKTKGKYLIYITANNPEKIEEVFDKAFERK</sequence>
<dbReference type="STRING" id="1121338.CLTEP_07410"/>
<evidence type="ECO:0008006" key="4">
    <source>
        <dbReference type="Google" id="ProtNLM"/>
    </source>
</evidence>
<gene>
    <name evidence="2" type="ORF">CLTEP_07410</name>
</gene>
<dbReference type="Proteomes" id="UP000075531">
    <property type="component" value="Unassembled WGS sequence"/>
</dbReference>
<evidence type="ECO:0000256" key="1">
    <source>
        <dbReference type="SAM" id="SignalP"/>
    </source>
</evidence>
<keyword evidence="3" id="KW-1185">Reference proteome</keyword>
<comment type="caution">
    <text evidence="2">The sequence shown here is derived from an EMBL/GenBank/DDBJ whole genome shotgun (WGS) entry which is preliminary data.</text>
</comment>
<evidence type="ECO:0000313" key="2">
    <source>
        <dbReference type="EMBL" id="KYH35337.1"/>
    </source>
</evidence>
<dbReference type="EMBL" id="LTBA01000004">
    <property type="protein sequence ID" value="KYH35337.1"/>
    <property type="molecule type" value="Genomic_DNA"/>
</dbReference>
<accession>A0A151B6R7</accession>
<dbReference type="RefSeq" id="WP_066822791.1">
    <property type="nucleotide sequence ID" value="NZ_LTBA01000004.1"/>
</dbReference>
<organism evidence="2 3">
    <name type="scientific">Clostridium tepidiprofundi DSM 19306</name>
    <dbReference type="NCBI Taxonomy" id="1121338"/>
    <lineage>
        <taxon>Bacteria</taxon>
        <taxon>Bacillati</taxon>
        <taxon>Bacillota</taxon>
        <taxon>Clostridia</taxon>
        <taxon>Eubacteriales</taxon>
        <taxon>Clostridiaceae</taxon>
        <taxon>Clostridium</taxon>
    </lineage>
</organism>
<dbReference type="Pfam" id="PF14270">
    <property type="entry name" value="DUF4358"/>
    <property type="match status" value="1"/>
</dbReference>
<dbReference type="PATRIC" id="fig|1121338.3.peg.754"/>
<dbReference type="PROSITE" id="PS51257">
    <property type="entry name" value="PROKAR_LIPOPROTEIN"/>
    <property type="match status" value="1"/>
</dbReference>
<dbReference type="OrthoDB" id="2605982at2"/>
<dbReference type="AlphaFoldDB" id="A0A151B6R7"/>
<name>A0A151B6R7_9CLOT</name>
<proteinExistence type="predicted"/>
<dbReference type="InterPro" id="IPR025648">
    <property type="entry name" value="DUF4358"/>
</dbReference>